<name>A0A378JVY2_9GAMM</name>
<dbReference type="Proteomes" id="UP000254040">
    <property type="component" value="Unassembled WGS sequence"/>
</dbReference>
<feature type="signal peptide" evidence="1">
    <location>
        <begin position="1"/>
        <end position="22"/>
    </location>
</feature>
<dbReference type="AlphaFoldDB" id="A0A378JVY2"/>
<dbReference type="RefSeq" id="WP_028383207.1">
    <property type="nucleotide sequence ID" value="NZ_CAAAJG010000007.1"/>
</dbReference>
<keyword evidence="4" id="KW-1185">Reference proteome</keyword>
<reference evidence="2 4" key="1">
    <citation type="submission" date="2015-11" db="EMBL/GenBank/DDBJ databases">
        <title>Genomic analysis of 38 Legionella species identifies large and diverse effector repertoires.</title>
        <authorList>
            <person name="Burstein D."/>
            <person name="Amaro F."/>
            <person name="Zusman T."/>
            <person name="Lifshitz Z."/>
            <person name="Cohen O."/>
            <person name="Gilbert J.A."/>
            <person name="Pupko T."/>
            <person name="Shuman H.A."/>
            <person name="Segal G."/>
        </authorList>
    </citation>
    <scope>NUCLEOTIDE SEQUENCE [LARGE SCALE GENOMIC DNA]</scope>
    <source>
        <strain evidence="2 4">ATCC 43877</strain>
    </source>
</reference>
<evidence type="ECO:0000313" key="5">
    <source>
        <dbReference type="Proteomes" id="UP000254040"/>
    </source>
</evidence>
<dbReference type="Proteomes" id="UP000054985">
    <property type="component" value="Unassembled WGS sequence"/>
</dbReference>
<evidence type="ECO:0000313" key="3">
    <source>
        <dbReference type="EMBL" id="STX61632.1"/>
    </source>
</evidence>
<evidence type="ECO:0000313" key="4">
    <source>
        <dbReference type="Proteomes" id="UP000054985"/>
    </source>
</evidence>
<keyword evidence="1" id="KW-0732">Signal</keyword>
<sequence length="120" mass="13390">MINRLKGVLILSLSVLALNAHSSNSLDSKEVLAQKCRDLAQSVASLVSSQEKRACEEKLAMASIYIENAGDWIVEDVYSAAKKELDNAVFNLQYAELNNCNRYIQISHSKFEAQRIKNSL</sequence>
<dbReference type="EMBL" id="UGOG01000001">
    <property type="protein sequence ID" value="STX61632.1"/>
    <property type="molecule type" value="Genomic_DNA"/>
</dbReference>
<organism evidence="3 5">
    <name type="scientific">Legionella moravica</name>
    <dbReference type="NCBI Taxonomy" id="39962"/>
    <lineage>
        <taxon>Bacteria</taxon>
        <taxon>Pseudomonadati</taxon>
        <taxon>Pseudomonadota</taxon>
        <taxon>Gammaproteobacteria</taxon>
        <taxon>Legionellales</taxon>
        <taxon>Legionellaceae</taxon>
        <taxon>Legionella</taxon>
    </lineage>
</organism>
<gene>
    <name evidence="2" type="ORF">Lmor_0432</name>
    <name evidence="3" type="ORF">NCTC12239_00548</name>
</gene>
<reference evidence="3 5" key="2">
    <citation type="submission" date="2018-06" db="EMBL/GenBank/DDBJ databases">
        <authorList>
            <consortium name="Pathogen Informatics"/>
            <person name="Doyle S."/>
        </authorList>
    </citation>
    <scope>NUCLEOTIDE SEQUENCE [LARGE SCALE GENOMIC DNA]</scope>
    <source>
        <strain evidence="3 5">NCTC12239</strain>
    </source>
</reference>
<dbReference type="EMBL" id="LNYN01000012">
    <property type="protein sequence ID" value="KTD37569.1"/>
    <property type="molecule type" value="Genomic_DNA"/>
</dbReference>
<dbReference type="STRING" id="39962.Lmor_0432"/>
<accession>A0A378JVY2</accession>
<evidence type="ECO:0000256" key="1">
    <source>
        <dbReference type="SAM" id="SignalP"/>
    </source>
</evidence>
<dbReference type="OrthoDB" id="5639090at2"/>
<proteinExistence type="predicted"/>
<protein>
    <submittedName>
        <fullName evidence="3">Uncharacterized protein</fullName>
    </submittedName>
</protein>
<feature type="chain" id="PRO_5016953804" evidence="1">
    <location>
        <begin position="23"/>
        <end position="120"/>
    </location>
</feature>
<evidence type="ECO:0000313" key="2">
    <source>
        <dbReference type="EMBL" id="KTD37569.1"/>
    </source>
</evidence>